<dbReference type="GO" id="GO:0005886">
    <property type="term" value="C:plasma membrane"/>
    <property type="evidence" value="ECO:0007669"/>
    <property type="project" value="UniProtKB-SubCell"/>
</dbReference>
<evidence type="ECO:0000256" key="7">
    <source>
        <dbReference type="ARBA" id="ARBA00022989"/>
    </source>
</evidence>
<feature type="domain" description="AprE-like long alpha-helical hairpin" evidence="12">
    <location>
        <begin position="128"/>
        <end position="315"/>
    </location>
</feature>
<dbReference type="InterPro" id="IPR058982">
    <property type="entry name" value="Beta-barrel_AprE"/>
</dbReference>
<keyword evidence="5 9" id="KW-0997">Cell inner membrane</keyword>
<keyword evidence="6 9" id="KW-0812">Transmembrane</keyword>
<feature type="coiled-coil region" evidence="10">
    <location>
        <begin position="259"/>
        <end position="308"/>
    </location>
</feature>
<dbReference type="InterPro" id="IPR010129">
    <property type="entry name" value="T1SS_HlyD"/>
</dbReference>
<dbReference type="PANTHER" id="PTHR30386">
    <property type="entry name" value="MEMBRANE FUSION SUBUNIT OF EMRAB-TOLC MULTIDRUG EFFLUX PUMP"/>
    <property type="match status" value="1"/>
</dbReference>
<evidence type="ECO:0000256" key="2">
    <source>
        <dbReference type="ARBA" id="ARBA00009477"/>
    </source>
</evidence>
<comment type="caution">
    <text evidence="14">The sequence shown here is derived from an EMBL/GenBank/DDBJ whole genome shotgun (WGS) entry which is preliminary data.</text>
</comment>
<keyword evidence="15" id="KW-1185">Reference proteome</keyword>
<gene>
    <name evidence="14" type="ORF">E2C06_00585</name>
</gene>
<keyword evidence="7 9" id="KW-1133">Transmembrane helix</keyword>
<dbReference type="InterPro" id="IPR058781">
    <property type="entry name" value="HH_AprE-like"/>
</dbReference>
<evidence type="ECO:0000256" key="1">
    <source>
        <dbReference type="ARBA" id="ARBA00004377"/>
    </source>
</evidence>
<evidence type="ECO:0000256" key="9">
    <source>
        <dbReference type="RuleBase" id="RU365093"/>
    </source>
</evidence>
<dbReference type="PRINTS" id="PR01490">
    <property type="entry name" value="RTXTOXIND"/>
</dbReference>
<keyword evidence="10" id="KW-0175">Coiled coil</keyword>
<evidence type="ECO:0000259" key="13">
    <source>
        <dbReference type="Pfam" id="PF26002"/>
    </source>
</evidence>
<dbReference type="EMBL" id="SMSJ01000001">
    <property type="protein sequence ID" value="TDH64475.1"/>
    <property type="molecule type" value="Genomic_DNA"/>
</dbReference>
<reference evidence="14 15" key="1">
    <citation type="journal article" date="2016" name="J. Microbiol.">
        <title>Dankookia rubra gen. nov., sp. nov., an alphaproteobacterium isolated from sediment of a shallow stream.</title>
        <authorList>
            <person name="Kim W.H."/>
            <person name="Kim D.H."/>
            <person name="Kang K."/>
            <person name="Ahn T.Y."/>
        </authorList>
    </citation>
    <scope>NUCLEOTIDE SEQUENCE [LARGE SCALE GENOMIC DNA]</scope>
    <source>
        <strain evidence="14 15">JCM30602</strain>
    </source>
</reference>
<dbReference type="Pfam" id="PF25994">
    <property type="entry name" value="HH_AprE"/>
    <property type="match status" value="1"/>
</dbReference>
<protein>
    <recommendedName>
        <fullName evidence="9">Membrane fusion protein (MFP) family protein</fullName>
    </recommendedName>
</protein>
<feature type="domain" description="AprE-like beta-barrel" evidence="13">
    <location>
        <begin position="357"/>
        <end position="446"/>
    </location>
</feature>
<evidence type="ECO:0000313" key="15">
    <source>
        <dbReference type="Proteomes" id="UP000295096"/>
    </source>
</evidence>
<keyword evidence="3 9" id="KW-0813">Transport</keyword>
<organism evidence="14 15">
    <name type="scientific">Dankookia rubra</name>
    <dbReference type="NCBI Taxonomy" id="1442381"/>
    <lineage>
        <taxon>Bacteria</taxon>
        <taxon>Pseudomonadati</taxon>
        <taxon>Pseudomonadota</taxon>
        <taxon>Alphaproteobacteria</taxon>
        <taxon>Acetobacterales</taxon>
        <taxon>Roseomonadaceae</taxon>
        <taxon>Dankookia</taxon>
    </lineage>
</organism>
<feature type="region of interest" description="Disordered" evidence="11">
    <location>
        <begin position="1"/>
        <end position="26"/>
    </location>
</feature>
<evidence type="ECO:0000256" key="6">
    <source>
        <dbReference type="ARBA" id="ARBA00022692"/>
    </source>
</evidence>
<feature type="compositionally biased region" description="Low complexity" evidence="11">
    <location>
        <begin position="7"/>
        <end position="22"/>
    </location>
</feature>
<accession>A0A4V3AAR2</accession>
<dbReference type="OrthoDB" id="9810980at2"/>
<feature type="transmembrane region" description="Helical" evidence="9">
    <location>
        <begin position="51"/>
        <end position="71"/>
    </location>
</feature>
<evidence type="ECO:0000256" key="10">
    <source>
        <dbReference type="SAM" id="Coils"/>
    </source>
</evidence>
<dbReference type="AlphaFoldDB" id="A0A4V3AAR2"/>
<proteinExistence type="inferred from homology"/>
<evidence type="ECO:0000259" key="12">
    <source>
        <dbReference type="Pfam" id="PF25994"/>
    </source>
</evidence>
<keyword evidence="4 9" id="KW-1003">Cell membrane</keyword>
<dbReference type="PANTHER" id="PTHR30386:SF17">
    <property type="entry name" value="ALKALINE PROTEASE SECRETION PROTEIN APRE"/>
    <property type="match status" value="1"/>
</dbReference>
<evidence type="ECO:0000256" key="4">
    <source>
        <dbReference type="ARBA" id="ARBA00022475"/>
    </source>
</evidence>
<evidence type="ECO:0000313" key="14">
    <source>
        <dbReference type="EMBL" id="TDH64475.1"/>
    </source>
</evidence>
<evidence type="ECO:0000256" key="3">
    <source>
        <dbReference type="ARBA" id="ARBA00022448"/>
    </source>
</evidence>
<name>A0A4V3AAR2_9PROT</name>
<dbReference type="GO" id="GO:0015031">
    <property type="term" value="P:protein transport"/>
    <property type="evidence" value="ECO:0007669"/>
    <property type="project" value="InterPro"/>
</dbReference>
<comment type="similarity">
    <text evidence="2 9">Belongs to the membrane fusion protein (MFP) (TC 8.A.1) family.</text>
</comment>
<sequence length="469" mass="51689">MSVTTETQTALAPAAPRTLAPLPKHDLGTNLPPFPAHPLLDATAPRTSMPLLFGLGVFLVFVVGFGVWAGWAPLAEASVAPGTIKVEGTRRTIQHLEGGLVRELLARDGAKVKAGDVIMRLDPAQSDSVLEMQRAQRWALLAQDARLEAEIGRATQITFPEDLRTSADPRAMEAVTGQRALFEARQANLNSQVQVLQARVDQQLGFISGAKGQLNATRQQLVFAKQEEQMRRSLVAQGLGRLPELLALQRATASLEGTMDDLNGQIVRANASIDESRKQIQTTIDQRLAEAATDRRDVRAKLTDVEEKLRAAVDVSARRDIVAPEDGTLVNQKIFTVGAVVKPGDTIFDLVPAKDRLVAEVNVQPMDIDVVYPGLKAEVRLPAFKQRLVPFLHGHVTWVAADVTINEQSRQQYYRAYVLIDPDQLAHLPNVFLTPGMPVEAHIQIGQRTFWRYITQPLRDSFGRAFREQ</sequence>
<dbReference type="Proteomes" id="UP000295096">
    <property type="component" value="Unassembled WGS sequence"/>
</dbReference>
<dbReference type="Gene3D" id="2.40.30.170">
    <property type="match status" value="1"/>
</dbReference>
<evidence type="ECO:0000256" key="5">
    <source>
        <dbReference type="ARBA" id="ARBA00022519"/>
    </source>
</evidence>
<dbReference type="InterPro" id="IPR050739">
    <property type="entry name" value="MFP"/>
</dbReference>
<dbReference type="RefSeq" id="WP_133286631.1">
    <property type="nucleotide sequence ID" value="NZ_SMSJ01000001.1"/>
</dbReference>
<keyword evidence="8 9" id="KW-0472">Membrane</keyword>
<dbReference type="NCBIfam" id="TIGR01843">
    <property type="entry name" value="type_I_hlyD"/>
    <property type="match status" value="1"/>
</dbReference>
<evidence type="ECO:0000256" key="8">
    <source>
        <dbReference type="ARBA" id="ARBA00023136"/>
    </source>
</evidence>
<evidence type="ECO:0000256" key="11">
    <source>
        <dbReference type="SAM" id="MobiDB-lite"/>
    </source>
</evidence>
<dbReference type="Pfam" id="PF26002">
    <property type="entry name" value="Beta-barrel_AprE"/>
    <property type="match status" value="1"/>
</dbReference>
<comment type="subcellular location">
    <subcellularLocation>
        <location evidence="1 9">Cell inner membrane</location>
        <topology evidence="1 9">Single-pass membrane protein</topology>
    </subcellularLocation>
</comment>